<protein>
    <recommendedName>
        <fullName evidence="3 7">Sucrose synthase</fullName>
        <ecNumber evidence="2 7">2.4.1.13</ecNumber>
    </recommendedName>
</protein>
<evidence type="ECO:0000256" key="5">
    <source>
        <dbReference type="ARBA" id="ARBA00022679"/>
    </source>
</evidence>
<evidence type="ECO:0000256" key="6">
    <source>
        <dbReference type="ARBA" id="ARBA00049030"/>
    </source>
</evidence>
<dbReference type="InterPro" id="IPR001296">
    <property type="entry name" value="Glyco_trans_1"/>
</dbReference>
<dbReference type="EMBL" id="CP002432">
    <property type="protein sequence ID" value="ADU67114.1"/>
    <property type="molecule type" value="Genomic_DNA"/>
</dbReference>
<dbReference type="eggNOG" id="COG0438">
    <property type="taxonomic scope" value="Bacteria"/>
</dbReference>
<dbReference type="KEGG" id="din:Selin_2399"/>
<evidence type="ECO:0000256" key="7">
    <source>
        <dbReference type="NCBIfam" id="TIGR02470"/>
    </source>
</evidence>
<evidence type="ECO:0000256" key="3">
    <source>
        <dbReference type="ARBA" id="ARBA00020955"/>
    </source>
</evidence>
<dbReference type="PANTHER" id="PTHR45839">
    <property type="match status" value="1"/>
</dbReference>
<dbReference type="NCBIfam" id="TIGR02470">
    <property type="entry name" value="sucr_synth"/>
    <property type="match status" value="1"/>
</dbReference>
<dbReference type="HOGENOM" id="CLU_019158_1_0_0"/>
<dbReference type="Gene3D" id="3.10.450.330">
    <property type="match status" value="1"/>
</dbReference>
<dbReference type="EC" id="2.4.1.13" evidence="2 7"/>
<dbReference type="PANTHER" id="PTHR45839:SF7">
    <property type="entry name" value="SUCROSE SYNTHASE 1"/>
    <property type="match status" value="1"/>
</dbReference>
<name>E6W4P1_DESIS</name>
<dbReference type="InterPro" id="IPR012820">
    <property type="entry name" value="Sucrose_synthase_pln/cyn"/>
</dbReference>
<dbReference type="AlphaFoldDB" id="E6W4P1"/>
<dbReference type="Pfam" id="PF00534">
    <property type="entry name" value="Glycos_transf_1"/>
    <property type="match status" value="1"/>
</dbReference>
<dbReference type="InParanoid" id="E6W4P1"/>
<feature type="domain" description="Glycosyl transferase family 1" evidence="8">
    <location>
        <begin position="555"/>
        <end position="719"/>
    </location>
</feature>
<feature type="domain" description="Sucrose synthase N-terminal" evidence="10">
    <location>
        <begin position="3"/>
        <end position="108"/>
    </location>
</feature>
<feature type="domain" description="Sucrose synthase EPBD" evidence="11">
    <location>
        <begin position="143"/>
        <end position="230"/>
    </location>
</feature>
<evidence type="ECO:0000256" key="4">
    <source>
        <dbReference type="ARBA" id="ARBA00022676"/>
    </source>
</evidence>
<dbReference type="Gene3D" id="3.40.50.2000">
    <property type="entry name" value="Glycogen Phosphorylase B"/>
    <property type="match status" value="2"/>
</dbReference>
<organism evidence="12 13">
    <name type="scientific">Desulfurispirillum indicum (strain ATCC BAA-1389 / DSM 22839 / S5)</name>
    <dbReference type="NCBI Taxonomy" id="653733"/>
    <lineage>
        <taxon>Bacteria</taxon>
        <taxon>Pseudomonadati</taxon>
        <taxon>Chrysiogenota</taxon>
        <taxon>Chrysiogenia</taxon>
        <taxon>Chrysiogenales</taxon>
        <taxon>Chrysiogenaceae</taxon>
        <taxon>Desulfurispirillum</taxon>
    </lineage>
</organism>
<evidence type="ECO:0000259" key="8">
    <source>
        <dbReference type="Pfam" id="PF00534"/>
    </source>
</evidence>
<evidence type="ECO:0000259" key="10">
    <source>
        <dbReference type="Pfam" id="PF24861"/>
    </source>
</evidence>
<dbReference type="GO" id="GO:0005985">
    <property type="term" value="P:sucrose metabolic process"/>
    <property type="evidence" value="ECO:0007669"/>
    <property type="project" value="UniProtKB-UniRule"/>
</dbReference>
<dbReference type="STRING" id="653733.Selin_2399"/>
<keyword evidence="4 12" id="KW-0328">Glycosyltransferase</keyword>
<dbReference type="InterPro" id="IPR056735">
    <property type="entry name" value="SUS_N"/>
</dbReference>
<dbReference type="RefSeq" id="WP_013506985.1">
    <property type="nucleotide sequence ID" value="NC_014836.1"/>
</dbReference>
<evidence type="ECO:0000256" key="2">
    <source>
        <dbReference type="ARBA" id="ARBA00012540"/>
    </source>
</evidence>
<dbReference type="Pfam" id="PF24861">
    <property type="entry name" value="SUS_N"/>
    <property type="match status" value="1"/>
</dbReference>
<comment type="similarity">
    <text evidence="1">Belongs to the glycosyltransferase 1 family.</text>
</comment>
<evidence type="ECO:0000256" key="1">
    <source>
        <dbReference type="ARBA" id="ARBA00006530"/>
    </source>
</evidence>
<dbReference type="Pfam" id="PF24862">
    <property type="entry name" value="SUS_EPBD"/>
    <property type="match status" value="1"/>
</dbReference>
<dbReference type="SUPFAM" id="SSF53756">
    <property type="entry name" value="UDP-Glycosyltransferase/glycogen phosphorylase"/>
    <property type="match status" value="1"/>
</dbReference>
<dbReference type="Proteomes" id="UP000002572">
    <property type="component" value="Chromosome"/>
</dbReference>
<sequence length="797" mass="91370">MQRQAIPATIEQVKGNLFLFFRRILEMEKPLVLCTEVQKAYTEFAPCLEQPCAKMEVLIGSIQEVIVYAPQLYCALRVDIGKWLYVAFDLDSLQYTVVRKSVFLSFKEQLVGRAARGEWRLRLDVEPFNQDFPKVQDARDIGNGIEYLNRHLIDFFADRESELEHLLEFLTLHRYNGMPLMVSPRIKDVAALRQSVEQALEKLRQWEPQTLYDDIAHELQALGFERGWGRSVERIRTTMGLLQDILRKPDSPATIEHFLSQVPMIFRVLIVSPHGFFGQSKVLGYPDTGGQVVYILDQVRALEARMRANVHEQGIDIEPEIVVLTRLIPEAQGTTCDQREEQIWGTHNARILRVPFRDDHGEVIPHWISRFHIWPHLERFAFDAITEIRGAMGGRPDLIIGNYSDGNLVATLISQTLKVTQCTIAHALEKSKYLYSDLYWEDNEEDYHFSIQYTADLIGMNSADFIISSTYQEIAGSPTGIGQYESYKTFTLPGLYQVVNGIDVYDTKFNIISPGANEEVFFPYTRSERRLHALHPEIEALICGEPDSVSRGRLLDPAKPIIFSIARLDRVKNLTGLARWFAASDEMRQHANLVLIAGHVDKANSRDEEERAQIDIMHGIFDQYALDGSARWLGIQLEKQMTGELYRYIADGRGIFVQPALFEAFGLTVIEAMTTGLPVFATTFGGPLEIIRHGESGFHIDPTDDEASTAVIVDFLRESARNPASWDAISRSAIARVEEKYNWPHYVERLMTLAKVYGFWKHMTKKDREEIRRYIEMFYGLMYRPLVQRFMTGPGQQ</sequence>
<comment type="catalytic activity">
    <reaction evidence="6">
        <text>an NDP-alpha-D-glucose + D-fructose = a ribonucleoside 5'-diphosphate + sucrose + H(+)</text>
        <dbReference type="Rhea" id="RHEA:16241"/>
        <dbReference type="ChEBI" id="CHEBI:15378"/>
        <dbReference type="ChEBI" id="CHEBI:17992"/>
        <dbReference type="ChEBI" id="CHEBI:37721"/>
        <dbReference type="ChEBI" id="CHEBI:57930"/>
        <dbReference type="ChEBI" id="CHEBI:76533"/>
        <dbReference type="EC" id="2.4.1.13"/>
    </reaction>
</comment>
<keyword evidence="5 12" id="KW-0808">Transferase</keyword>
<keyword evidence="13" id="KW-1185">Reference proteome</keyword>
<dbReference type="InterPro" id="IPR056736">
    <property type="entry name" value="SUS_EPBD"/>
</dbReference>
<gene>
    <name evidence="12" type="ordered locus">Selin_2399</name>
</gene>
<feature type="domain" description="Sucrose synthase first GT-B" evidence="9">
    <location>
        <begin position="254"/>
        <end position="542"/>
    </location>
</feature>
<proteinExistence type="inferred from homology"/>
<reference evidence="12 13" key="1">
    <citation type="submission" date="2010-12" db="EMBL/GenBank/DDBJ databases">
        <title>Complete sequence of Desulfurispirillum indicum S5.</title>
        <authorList>
            <consortium name="US DOE Joint Genome Institute"/>
            <person name="Lucas S."/>
            <person name="Copeland A."/>
            <person name="Lapidus A."/>
            <person name="Cheng J.-F."/>
            <person name="Goodwin L."/>
            <person name="Pitluck S."/>
            <person name="Chertkov O."/>
            <person name="Held B."/>
            <person name="Detter J.C."/>
            <person name="Han C."/>
            <person name="Tapia R."/>
            <person name="Land M."/>
            <person name="Hauser L."/>
            <person name="Kyrpides N."/>
            <person name="Ivanova N."/>
            <person name="Mikhailova N."/>
            <person name="Haggblom M."/>
            <person name="Rauschenbach I."/>
            <person name="Bini E."/>
            <person name="Woyke T."/>
        </authorList>
    </citation>
    <scope>NUCLEOTIDE SEQUENCE [LARGE SCALE GENOMIC DNA]</scope>
    <source>
        <strain evidence="13">ATCC BAA-1389 / DSM 22839 / S5</strain>
    </source>
</reference>
<dbReference type="InterPro" id="IPR000368">
    <property type="entry name" value="Sucrose_synth_GT-B1"/>
</dbReference>
<dbReference type="GO" id="GO:0016157">
    <property type="term" value="F:sucrose synthase activity"/>
    <property type="evidence" value="ECO:0007669"/>
    <property type="project" value="UniProtKB-UniRule"/>
</dbReference>
<accession>E6W4P1</accession>
<evidence type="ECO:0000313" key="13">
    <source>
        <dbReference type="Proteomes" id="UP000002572"/>
    </source>
</evidence>
<evidence type="ECO:0000259" key="11">
    <source>
        <dbReference type="Pfam" id="PF24862"/>
    </source>
</evidence>
<evidence type="ECO:0000259" key="9">
    <source>
        <dbReference type="Pfam" id="PF00862"/>
    </source>
</evidence>
<evidence type="ECO:0000313" key="12">
    <source>
        <dbReference type="EMBL" id="ADU67114.1"/>
    </source>
</evidence>
<dbReference type="OrthoDB" id="9775208at2"/>
<dbReference type="Gene3D" id="1.20.120.1230">
    <property type="match status" value="1"/>
</dbReference>
<dbReference type="Pfam" id="PF00862">
    <property type="entry name" value="GT-B_Sucrose_synth"/>
    <property type="match status" value="1"/>
</dbReference>